<keyword evidence="3" id="KW-1185">Reference proteome</keyword>
<feature type="transmembrane region" description="Helical" evidence="1">
    <location>
        <begin position="44"/>
        <end position="63"/>
    </location>
</feature>
<evidence type="ECO:0000256" key="1">
    <source>
        <dbReference type="SAM" id="Phobius"/>
    </source>
</evidence>
<name>A0A6I4IXU9_9SPHN</name>
<keyword evidence="1" id="KW-1133">Transmembrane helix</keyword>
<organism evidence="2 3">
    <name type="scientific">Sphingomonas horti</name>
    <dbReference type="NCBI Taxonomy" id="2682842"/>
    <lineage>
        <taxon>Bacteria</taxon>
        <taxon>Pseudomonadati</taxon>
        <taxon>Pseudomonadota</taxon>
        <taxon>Alphaproteobacteria</taxon>
        <taxon>Sphingomonadales</taxon>
        <taxon>Sphingomonadaceae</taxon>
        <taxon>Sphingomonas</taxon>
    </lineage>
</organism>
<dbReference type="AlphaFoldDB" id="A0A6I4IXU9"/>
<proteinExistence type="predicted"/>
<feature type="transmembrane region" description="Helical" evidence="1">
    <location>
        <begin position="152"/>
        <end position="169"/>
    </location>
</feature>
<evidence type="ECO:0008006" key="4">
    <source>
        <dbReference type="Google" id="ProtNLM"/>
    </source>
</evidence>
<feature type="transmembrane region" description="Helical" evidence="1">
    <location>
        <begin position="262"/>
        <end position="282"/>
    </location>
</feature>
<protein>
    <recommendedName>
        <fullName evidence="4">Flippase-like domain-containing protein</fullName>
    </recommendedName>
</protein>
<feature type="transmembrane region" description="Helical" evidence="1">
    <location>
        <begin position="7"/>
        <end position="24"/>
    </location>
</feature>
<keyword evidence="1" id="KW-0472">Membrane</keyword>
<gene>
    <name evidence="2" type="ORF">GON01_02200</name>
</gene>
<accession>A0A6I4IXU9</accession>
<dbReference type="EMBL" id="WQMS01000001">
    <property type="protein sequence ID" value="MVO76753.1"/>
    <property type="molecule type" value="Genomic_DNA"/>
</dbReference>
<feature type="transmembrane region" description="Helical" evidence="1">
    <location>
        <begin position="181"/>
        <end position="206"/>
    </location>
</feature>
<dbReference type="Proteomes" id="UP000441389">
    <property type="component" value="Unassembled WGS sequence"/>
</dbReference>
<comment type="caution">
    <text evidence="2">The sequence shown here is derived from an EMBL/GenBank/DDBJ whole genome shotgun (WGS) entry which is preliminary data.</text>
</comment>
<reference evidence="2 3" key="1">
    <citation type="submission" date="2019-12" db="EMBL/GenBank/DDBJ databases">
        <authorList>
            <person name="Huq M.A."/>
        </authorList>
    </citation>
    <scope>NUCLEOTIDE SEQUENCE [LARGE SCALE GENOMIC DNA]</scope>
    <source>
        <strain evidence="2 3">MAH-20</strain>
    </source>
</reference>
<evidence type="ECO:0000313" key="2">
    <source>
        <dbReference type="EMBL" id="MVO76753.1"/>
    </source>
</evidence>
<feature type="transmembrane region" description="Helical" evidence="1">
    <location>
        <begin position="117"/>
        <end position="140"/>
    </location>
</feature>
<keyword evidence="1" id="KW-0812">Transmembrane</keyword>
<evidence type="ECO:0000313" key="3">
    <source>
        <dbReference type="Proteomes" id="UP000441389"/>
    </source>
</evidence>
<sequence>MKAGGPIAWIGAAVTLGVLAAVLWQLRTLNLRDVIDDIPASPLFWLLFVVSYCTAPLADWVIFRRLWRIPAAGFAALTRKMIGNELLLGYSGELYFYSWARSRADLPGAPFGAIKDVAILSALVGNAVTLAMLALAWPAFGSLHLGVSGRTFAVSVGIVLVTSLAMMLLRNRLFGLSRGDLLFVSAVHFARLALKTALAALMWHVVLPGQPVGLWLLLATVRLLISRLPLLPNKDLVFAGIAVLLLGHDVEIGTMMTMIATLMLTAHVAVGAALVGSEIASWGRK</sequence>